<name>A0A2T0STK4_9PSEU</name>
<dbReference type="GO" id="GO:0003677">
    <property type="term" value="F:DNA binding"/>
    <property type="evidence" value="ECO:0007669"/>
    <property type="project" value="UniProtKB-KW"/>
</dbReference>
<dbReference type="PROSITE" id="PS50995">
    <property type="entry name" value="HTH_MARR_2"/>
    <property type="match status" value="1"/>
</dbReference>
<dbReference type="SMART" id="SM00347">
    <property type="entry name" value="HTH_MARR"/>
    <property type="match status" value="1"/>
</dbReference>
<dbReference type="PANTHER" id="PTHR33164:SF94">
    <property type="entry name" value="TRANSCRIPTIONAL REGULATORY PROTEIN-RELATED"/>
    <property type="match status" value="1"/>
</dbReference>
<dbReference type="InterPro" id="IPR036388">
    <property type="entry name" value="WH-like_DNA-bd_sf"/>
</dbReference>
<dbReference type="OrthoDB" id="162531at2"/>
<dbReference type="PANTHER" id="PTHR33164">
    <property type="entry name" value="TRANSCRIPTIONAL REGULATOR, MARR FAMILY"/>
    <property type="match status" value="1"/>
</dbReference>
<dbReference type="InterPro" id="IPR000835">
    <property type="entry name" value="HTH_MarR-typ"/>
</dbReference>
<feature type="domain" description="HTH marR-type" evidence="1">
    <location>
        <begin position="10"/>
        <end position="144"/>
    </location>
</feature>
<dbReference type="SUPFAM" id="SSF46785">
    <property type="entry name" value="Winged helix' DNA-binding domain"/>
    <property type="match status" value="1"/>
</dbReference>
<organism evidence="2 3">
    <name type="scientific">Umezawaea tangerina</name>
    <dbReference type="NCBI Taxonomy" id="84725"/>
    <lineage>
        <taxon>Bacteria</taxon>
        <taxon>Bacillati</taxon>
        <taxon>Actinomycetota</taxon>
        <taxon>Actinomycetes</taxon>
        <taxon>Pseudonocardiales</taxon>
        <taxon>Pseudonocardiaceae</taxon>
        <taxon>Umezawaea</taxon>
    </lineage>
</organism>
<accession>A0A2T0STK4</accession>
<evidence type="ECO:0000259" key="1">
    <source>
        <dbReference type="PROSITE" id="PS50995"/>
    </source>
</evidence>
<dbReference type="GO" id="GO:0003700">
    <property type="term" value="F:DNA-binding transcription factor activity"/>
    <property type="evidence" value="ECO:0007669"/>
    <property type="project" value="InterPro"/>
</dbReference>
<evidence type="ECO:0000313" key="2">
    <source>
        <dbReference type="EMBL" id="PRY36751.1"/>
    </source>
</evidence>
<dbReference type="Pfam" id="PF12802">
    <property type="entry name" value="MarR_2"/>
    <property type="match status" value="1"/>
</dbReference>
<dbReference type="AlphaFoldDB" id="A0A2T0STK4"/>
<keyword evidence="3" id="KW-1185">Reference proteome</keyword>
<dbReference type="Proteomes" id="UP000239494">
    <property type="component" value="Unassembled WGS sequence"/>
</dbReference>
<dbReference type="InterPro" id="IPR039422">
    <property type="entry name" value="MarR/SlyA-like"/>
</dbReference>
<gene>
    <name evidence="2" type="ORF">CLV43_111123</name>
</gene>
<dbReference type="EMBL" id="PVTF01000011">
    <property type="protein sequence ID" value="PRY36751.1"/>
    <property type="molecule type" value="Genomic_DNA"/>
</dbReference>
<dbReference type="Gene3D" id="1.10.10.10">
    <property type="entry name" value="Winged helix-like DNA-binding domain superfamily/Winged helix DNA-binding domain"/>
    <property type="match status" value="1"/>
</dbReference>
<reference evidence="2 3" key="1">
    <citation type="submission" date="2018-03" db="EMBL/GenBank/DDBJ databases">
        <title>Genomic Encyclopedia of Archaeal and Bacterial Type Strains, Phase II (KMG-II): from individual species to whole genera.</title>
        <authorList>
            <person name="Goeker M."/>
        </authorList>
    </citation>
    <scope>NUCLEOTIDE SEQUENCE [LARGE SCALE GENOMIC DNA]</scope>
    <source>
        <strain evidence="2 3">DSM 44720</strain>
    </source>
</reference>
<sequence>MRGTKPVTDLRKVFDDLVRFETVLWNTVDARLRRDHDFTLGGLNVLMVVDATAGCRVHDIARALAITVGGTSQAVDRLEKADLLARRPNPEDRRSSIVELTPTGRTILDAARATFDDELERHLRAPLSADTLAQLAGALDTVRRATTTPSEPFGTAP</sequence>
<keyword evidence="2" id="KW-0238">DNA-binding</keyword>
<proteinExistence type="predicted"/>
<dbReference type="GO" id="GO:0006950">
    <property type="term" value="P:response to stress"/>
    <property type="evidence" value="ECO:0007669"/>
    <property type="project" value="TreeGrafter"/>
</dbReference>
<comment type="caution">
    <text evidence="2">The sequence shown here is derived from an EMBL/GenBank/DDBJ whole genome shotgun (WGS) entry which is preliminary data.</text>
</comment>
<dbReference type="InterPro" id="IPR036390">
    <property type="entry name" value="WH_DNA-bd_sf"/>
</dbReference>
<protein>
    <submittedName>
        <fullName evidence="2">DNA-binding MarR family transcriptional regulator</fullName>
    </submittedName>
</protein>
<evidence type="ECO:0000313" key="3">
    <source>
        <dbReference type="Proteomes" id="UP000239494"/>
    </source>
</evidence>